<organism evidence="4 5">
    <name type="scientific">Adlercreutzia wanghongyangiae</name>
    <dbReference type="NCBI Taxonomy" id="3111451"/>
    <lineage>
        <taxon>Bacteria</taxon>
        <taxon>Bacillati</taxon>
        <taxon>Actinomycetota</taxon>
        <taxon>Coriobacteriia</taxon>
        <taxon>Eggerthellales</taxon>
        <taxon>Eggerthellaceae</taxon>
        <taxon>Adlercreutzia</taxon>
    </lineage>
</organism>
<dbReference type="Gene3D" id="1.10.260.40">
    <property type="entry name" value="lambda repressor-like DNA-binding domains"/>
    <property type="match status" value="1"/>
</dbReference>
<keyword evidence="1" id="KW-0238">DNA-binding</keyword>
<dbReference type="Proteomes" id="UP001349994">
    <property type="component" value="Unassembled WGS sequence"/>
</dbReference>
<comment type="caution">
    <text evidence="4">The sequence shown here is derived from an EMBL/GenBank/DDBJ whole genome shotgun (WGS) entry which is preliminary data.</text>
</comment>
<evidence type="ECO:0000313" key="4">
    <source>
        <dbReference type="EMBL" id="MEC4174884.1"/>
    </source>
</evidence>
<dbReference type="CDD" id="cd00093">
    <property type="entry name" value="HTH_XRE"/>
    <property type="match status" value="1"/>
</dbReference>
<dbReference type="InterPro" id="IPR010982">
    <property type="entry name" value="Lambda_DNA-bd_dom_sf"/>
</dbReference>
<keyword evidence="2" id="KW-0812">Transmembrane</keyword>
<accession>A0ABU6IEM1</accession>
<dbReference type="SMART" id="SM00530">
    <property type="entry name" value="HTH_XRE"/>
    <property type="match status" value="1"/>
</dbReference>
<keyword evidence="5" id="KW-1185">Reference proteome</keyword>
<name>A0ABU6IEM1_9ACTN</name>
<protein>
    <submittedName>
        <fullName evidence="4">Helix-turn-helix transcriptional regulator</fullName>
    </submittedName>
</protein>
<proteinExistence type="predicted"/>
<dbReference type="EMBL" id="JAYMFF010000001">
    <property type="protein sequence ID" value="MEC4174884.1"/>
    <property type="molecule type" value="Genomic_DNA"/>
</dbReference>
<feature type="domain" description="HTH cro/C1-type" evidence="3">
    <location>
        <begin position="16"/>
        <end position="70"/>
    </location>
</feature>
<reference evidence="4 5" key="1">
    <citation type="submission" date="2024-01" db="EMBL/GenBank/DDBJ databases">
        <title>novel species in genus Adlercreutzia.</title>
        <authorList>
            <person name="Liu X."/>
        </authorList>
    </citation>
    <scope>NUCLEOTIDE SEQUENCE [LARGE SCALE GENOMIC DNA]</scope>
    <source>
        <strain evidence="4 5">R7</strain>
    </source>
</reference>
<keyword evidence="2" id="KW-1133">Transmembrane helix</keyword>
<dbReference type="SUPFAM" id="SSF47413">
    <property type="entry name" value="lambda repressor-like DNA-binding domains"/>
    <property type="match status" value="1"/>
</dbReference>
<feature type="transmembrane region" description="Helical" evidence="2">
    <location>
        <begin position="109"/>
        <end position="129"/>
    </location>
</feature>
<dbReference type="PROSITE" id="PS50943">
    <property type="entry name" value="HTH_CROC1"/>
    <property type="match status" value="1"/>
</dbReference>
<keyword evidence="2" id="KW-0472">Membrane</keyword>
<dbReference type="PANTHER" id="PTHR46558">
    <property type="entry name" value="TRACRIPTIONAL REGULATORY PROTEIN-RELATED-RELATED"/>
    <property type="match status" value="1"/>
</dbReference>
<evidence type="ECO:0000256" key="2">
    <source>
        <dbReference type="SAM" id="Phobius"/>
    </source>
</evidence>
<dbReference type="PANTHER" id="PTHR46558:SF3">
    <property type="entry name" value="TRANSCRIPTIONAL REGULATOR"/>
    <property type="match status" value="1"/>
</dbReference>
<dbReference type="Pfam" id="PF01381">
    <property type="entry name" value="HTH_3"/>
    <property type="match status" value="1"/>
</dbReference>
<evidence type="ECO:0000259" key="3">
    <source>
        <dbReference type="PROSITE" id="PS50943"/>
    </source>
</evidence>
<dbReference type="InterPro" id="IPR001387">
    <property type="entry name" value="Cro/C1-type_HTH"/>
</dbReference>
<evidence type="ECO:0000313" key="5">
    <source>
        <dbReference type="Proteomes" id="UP001349994"/>
    </source>
</evidence>
<sequence>MRTCLEGAGIMLKDNIKKLRTESGLSQDELAERIPVVRQTVSKWERGTSVPDADSLVALARALNVTASELLGESVPKAQAAADLSWRTSLLDERVASESRRLDRVVQTLKWVLAGAAIAVLALGVFVWLPNQQFNYVVWWDSVADDPDYNKIVFRLNGEEKSLRLLLDPEHHDRVIGCAGEPGLAEAMEAAEFFGKPGGLDTLSERANQAIEAMGGTVLRHELWLPVEAREDDDPLNDDMPYSVCYYADSEDQEIPWL</sequence>
<gene>
    <name evidence="4" type="ORF">VIN30_00260</name>
</gene>
<evidence type="ECO:0000256" key="1">
    <source>
        <dbReference type="ARBA" id="ARBA00023125"/>
    </source>
</evidence>